<dbReference type="InterPro" id="IPR012938">
    <property type="entry name" value="Glc/Sorbosone_DH"/>
</dbReference>
<dbReference type="EMBL" id="VXRG01000097">
    <property type="protein sequence ID" value="MXY94052.1"/>
    <property type="molecule type" value="Genomic_DNA"/>
</dbReference>
<comment type="caution">
    <text evidence="2">The sequence shown here is derived from an EMBL/GenBank/DDBJ whole genome shotgun (WGS) entry which is preliminary data.</text>
</comment>
<evidence type="ECO:0000313" key="2">
    <source>
        <dbReference type="EMBL" id="MXY94052.1"/>
    </source>
</evidence>
<gene>
    <name evidence="2" type="ORF">F4Y42_11475</name>
</gene>
<dbReference type="PANTHER" id="PTHR19328">
    <property type="entry name" value="HEDGEHOG-INTERACTING PROTEIN"/>
    <property type="match status" value="1"/>
</dbReference>
<feature type="domain" description="Glucose/Sorbosone dehydrogenase" evidence="1">
    <location>
        <begin position="234"/>
        <end position="545"/>
    </location>
</feature>
<evidence type="ECO:0000259" key="1">
    <source>
        <dbReference type="Pfam" id="PF07995"/>
    </source>
</evidence>
<dbReference type="PROSITE" id="PS51257">
    <property type="entry name" value="PROKAR_LIPOPROTEIN"/>
    <property type="match status" value="1"/>
</dbReference>
<dbReference type="Gene3D" id="2.120.10.30">
    <property type="entry name" value="TolB, C-terminal domain"/>
    <property type="match status" value="1"/>
</dbReference>
<dbReference type="PANTHER" id="PTHR19328:SF75">
    <property type="entry name" value="ALDOSE SUGAR DEHYDROGENASE YLII"/>
    <property type="match status" value="1"/>
</dbReference>
<protein>
    <recommendedName>
        <fullName evidence="1">Glucose/Sorbosone dehydrogenase domain-containing protein</fullName>
    </recommendedName>
</protein>
<organism evidence="2">
    <name type="scientific">Caldilineaceae bacterium SB0664_bin_27</name>
    <dbReference type="NCBI Taxonomy" id="2605260"/>
    <lineage>
        <taxon>Bacteria</taxon>
        <taxon>Bacillati</taxon>
        <taxon>Chloroflexota</taxon>
        <taxon>Caldilineae</taxon>
        <taxon>Caldilineales</taxon>
        <taxon>Caldilineaceae</taxon>
    </lineage>
</organism>
<dbReference type="Gene3D" id="2.60.120.260">
    <property type="entry name" value="Galactose-binding domain-like"/>
    <property type="match status" value="1"/>
</dbReference>
<accession>A0A6B0YWC9</accession>
<name>A0A6B0YWC9_9CHLR</name>
<sequence>MKSFLAVELPMRTVIALTGLLLILLALTSCVAGSETVPPPAAPTVKRQPHPAATPTVLPTVAPTAASTPVPAPAPASESPNVALMATVRVSYGEESLHFAADGDPETVWNSQNFPSQWISITLDNLYLVERIELIVAQAPPGPTTNILWLDNGSGVRTRFHHLTDAYTEDGQTLAIEINPPRPTKEILVQTLESPSWVAWREVRVFGLPPPLQSENNTHSSLKLEKILEELVLPVQVTHAGDGSGRIFVVEQQGRISIVKNGVPNETLFLDISNRVNCCEERGLFNVAFPPSYHISQQFYLSYSNSNDDTVISRFTTTDDADVADPASEEILFVVVQPHVVHNGGRLAFGPRDGYLYVGMGDGGSEGPPVHFSQDPQLFLGKILRIDVESGVEPYAIPPDNPFVANESFRDEIWALGLRNPWGFAFDRQTGALYLPDAGHNDREEVNFVLPSSSGGQNYGWPTIEGTRCMRFPDLPFPCRESNVFEHPVAEYDHTRGCSIVGGAVYRGSALPQLTGRFIFADFCRGDIWSITQEEDTEAPTESQASRKLWLAELIIGGLVPISSIGEDEEGSLYVTGYADGAVYKLVQSPETE</sequence>
<dbReference type="Pfam" id="PF07995">
    <property type="entry name" value="GSDH"/>
    <property type="match status" value="1"/>
</dbReference>
<dbReference type="SUPFAM" id="SSF50952">
    <property type="entry name" value="Soluble quinoprotein glucose dehydrogenase"/>
    <property type="match status" value="1"/>
</dbReference>
<dbReference type="InterPro" id="IPR011042">
    <property type="entry name" value="6-blade_b-propeller_TolB-like"/>
</dbReference>
<proteinExistence type="predicted"/>
<dbReference type="SUPFAM" id="SSF49785">
    <property type="entry name" value="Galactose-binding domain-like"/>
    <property type="match status" value="1"/>
</dbReference>
<dbReference type="InterPro" id="IPR008979">
    <property type="entry name" value="Galactose-bd-like_sf"/>
</dbReference>
<dbReference type="AlphaFoldDB" id="A0A6B0YWC9"/>
<reference evidence="2" key="1">
    <citation type="submission" date="2019-09" db="EMBL/GenBank/DDBJ databases">
        <title>Characterisation of the sponge microbiome using genome-centric metagenomics.</title>
        <authorList>
            <person name="Engelberts J.P."/>
            <person name="Robbins S.J."/>
            <person name="De Goeij J.M."/>
            <person name="Aranda M."/>
            <person name="Bell S.C."/>
            <person name="Webster N.S."/>
        </authorList>
    </citation>
    <scope>NUCLEOTIDE SEQUENCE</scope>
    <source>
        <strain evidence="2">SB0664_bin_27</strain>
    </source>
</reference>
<dbReference type="InterPro" id="IPR011041">
    <property type="entry name" value="Quinoprot_gluc/sorb_DH_b-prop"/>
</dbReference>